<dbReference type="AlphaFoldDB" id="A0A0B0PA24"/>
<keyword evidence="2" id="KW-1185">Reference proteome</keyword>
<proteinExistence type="predicted"/>
<accession>A0A0B0PA24</accession>
<organism evidence="1 2">
    <name type="scientific">Gossypium arboreum</name>
    <name type="common">Tree cotton</name>
    <name type="synonym">Gossypium nanking</name>
    <dbReference type="NCBI Taxonomy" id="29729"/>
    <lineage>
        <taxon>Eukaryota</taxon>
        <taxon>Viridiplantae</taxon>
        <taxon>Streptophyta</taxon>
        <taxon>Embryophyta</taxon>
        <taxon>Tracheophyta</taxon>
        <taxon>Spermatophyta</taxon>
        <taxon>Magnoliopsida</taxon>
        <taxon>eudicotyledons</taxon>
        <taxon>Gunneridae</taxon>
        <taxon>Pentapetalae</taxon>
        <taxon>rosids</taxon>
        <taxon>malvids</taxon>
        <taxon>Malvales</taxon>
        <taxon>Malvaceae</taxon>
        <taxon>Malvoideae</taxon>
        <taxon>Gossypium</taxon>
    </lineage>
</organism>
<evidence type="ECO:0000313" key="1">
    <source>
        <dbReference type="EMBL" id="KHG20226.1"/>
    </source>
</evidence>
<dbReference type="Proteomes" id="UP000032142">
    <property type="component" value="Unassembled WGS sequence"/>
</dbReference>
<sequence>MPLSQTGSYSHTYIRVIYRCHGLTRTSHNGILCHDIFILAIPKVLTELLDVVTRSK</sequence>
<protein>
    <submittedName>
        <fullName evidence="1">Uncharacterized protein</fullName>
    </submittedName>
</protein>
<dbReference type="EMBL" id="KN415192">
    <property type="protein sequence ID" value="KHG20226.1"/>
    <property type="molecule type" value="Genomic_DNA"/>
</dbReference>
<gene>
    <name evidence="1" type="ORF">F383_09717</name>
</gene>
<evidence type="ECO:0000313" key="2">
    <source>
        <dbReference type="Proteomes" id="UP000032142"/>
    </source>
</evidence>
<name>A0A0B0PA24_GOSAR</name>
<reference evidence="2" key="1">
    <citation type="submission" date="2014-09" db="EMBL/GenBank/DDBJ databases">
        <authorList>
            <person name="Mudge J."/>
            <person name="Ramaraj T."/>
            <person name="Lindquist I.E."/>
            <person name="Bharti A.K."/>
            <person name="Sundararajan A."/>
            <person name="Cameron C.T."/>
            <person name="Woodward J.E."/>
            <person name="May G.D."/>
            <person name="Brubaker C."/>
            <person name="Broadhvest J."/>
            <person name="Wilkins T.A."/>
        </authorList>
    </citation>
    <scope>NUCLEOTIDE SEQUENCE</scope>
    <source>
        <strain evidence="2">cv. AKA8401</strain>
    </source>
</reference>